<accession>A0A0A1A761</accession>
<dbReference type="EMBL" id="DABGZR010000006">
    <property type="protein sequence ID" value="HAJ0995535.1"/>
    <property type="molecule type" value="Genomic_DNA"/>
</dbReference>
<reference evidence="3 7" key="4">
    <citation type="submission" date="2020-02" db="EMBL/GenBank/DDBJ databases">
        <title>WGS of Carbapenem-Resistant Enterobacteriaceae.</title>
        <authorList>
            <person name="Tokajian S."/>
            <person name="El Chaar M."/>
            <person name="El Khoury M."/>
        </authorList>
    </citation>
    <scope>NUCLEOTIDE SEQUENCE [LARGE SCALE GENOMIC DNA]</scope>
    <source>
        <strain evidence="3 7">ECM_75</strain>
    </source>
</reference>
<evidence type="ECO:0000313" key="7">
    <source>
        <dbReference type="Proteomes" id="UP000472856"/>
    </source>
</evidence>
<reference evidence="2" key="1">
    <citation type="journal article" date="2018" name="Genome Biol.">
        <title>SKESA: strategic k-mer extension for scrupulous assemblies.</title>
        <authorList>
            <person name="Souvorov A."/>
            <person name="Agarwala R."/>
            <person name="Lipman D.J."/>
        </authorList>
    </citation>
    <scope>NUCLEOTIDE SEQUENCE [LARGE SCALE GENOMIC DNA]</scope>
    <source>
        <strain evidence="2">EC00605</strain>
    </source>
</reference>
<evidence type="ECO:0000313" key="5">
    <source>
        <dbReference type="EMBL" id="RRD79158.1"/>
    </source>
</evidence>
<proteinExistence type="predicted"/>
<gene>
    <name evidence="5" type="ORF">EIA08_03450</name>
    <name evidence="3" type="ORF">G5603_00065</name>
    <name evidence="2" type="ORF">HL601_07920</name>
    <name evidence="4" type="ORF">HVW04_05055</name>
</gene>
<name>A0A0A1A761_ECOLX</name>
<evidence type="ECO:0000313" key="6">
    <source>
        <dbReference type="Proteomes" id="UP000271008"/>
    </source>
</evidence>
<evidence type="ECO:0000313" key="3">
    <source>
        <dbReference type="EMBL" id="NGE86594.1"/>
    </source>
</evidence>
<organism evidence="5 6">
    <name type="scientific">Escherichia coli</name>
    <dbReference type="NCBI Taxonomy" id="562"/>
    <lineage>
        <taxon>Bacteria</taxon>
        <taxon>Pseudomonadati</taxon>
        <taxon>Pseudomonadota</taxon>
        <taxon>Gammaproteobacteria</taxon>
        <taxon>Enterobacterales</taxon>
        <taxon>Enterobacteriaceae</taxon>
        <taxon>Escherichia</taxon>
    </lineage>
</organism>
<dbReference type="PROSITE" id="PS50943">
    <property type="entry name" value="HTH_CROC1"/>
    <property type="match status" value="1"/>
</dbReference>
<dbReference type="SMART" id="SM00530">
    <property type="entry name" value="HTH_XRE"/>
    <property type="match status" value="1"/>
</dbReference>
<dbReference type="Proteomes" id="UP000514715">
    <property type="component" value="Chromosome"/>
</dbReference>
<dbReference type="Pfam" id="PF01381">
    <property type="entry name" value="HTH_3"/>
    <property type="match status" value="1"/>
</dbReference>
<dbReference type="EMBL" id="RQTU01000001">
    <property type="protein sequence ID" value="RRD79158.1"/>
    <property type="molecule type" value="Genomic_DNA"/>
</dbReference>
<dbReference type="SUPFAM" id="SSF47413">
    <property type="entry name" value="lambda repressor-like DNA-binding domains"/>
    <property type="match status" value="1"/>
</dbReference>
<dbReference type="Proteomes" id="UP000271008">
    <property type="component" value="Unassembled WGS sequence"/>
</dbReference>
<reference evidence="5 6" key="2">
    <citation type="submission" date="2018-11" db="EMBL/GenBank/DDBJ databases">
        <title>Enterobacteriaceae from Patient.</title>
        <authorList>
            <person name="Shen C."/>
            <person name="Yang Y."/>
            <person name="Tian G."/>
        </authorList>
    </citation>
    <scope>NUCLEOTIDE SEQUENCE [LARGE SCALE GENOMIC DNA]</scope>
    <source>
        <strain evidence="5 6">GBGD28</strain>
    </source>
</reference>
<dbReference type="Proteomes" id="UP000472856">
    <property type="component" value="Unassembled WGS sequence"/>
</dbReference>
<evidence type="ECO:0000313" key="4">
    <source>
        <dbReference type="EMBL" id="QMP44258.1"/>
    </source>
</evidence>
<dbReference type="EMBL" id="JAAJRI010000001">
    <property type="protein sequence ID" value="NGE86594.1"/>
    <property type="molecule type" value="Genomic_DNA"/>
</dbReference>
<protein>
    <submittedName>
        <fullName evidence="2">Helix-turn-helix transcriptional regulator</fullName>
    </submittedName>
    <submittedName>
        <fullName evidence="5">XRE family transcriptional regulator</fullName>
    </submittedName>
</protein>
<sequence length="1343" mass="151448">MNELLLPEQVKAARALLAWSQQELASKANVATSTLADFERGFRTPVANNAQAIRDALEAEGLQFIAGGVVERGMLQPPENVKPGSLMRWINATHLSQWGERRDGQSGIPELLRRLIFATVGPAAKVHFPSDESVQYPGWDGECKTSLGLGFVPEGDSVWEIGAQRTSIRAKAEEDFNKRSGNPLGYSPDKTTYVFVTPQRFPGKNKWVEEKKALNIWLNVCAIDADDLVHWLEIYPAVAQWLSVKIGHRPQGLRNIEESWSEWIHATRTPLTPDVILAGRDEEQTKVLRWLRDSPQQLSVQAEAPDEALAFLYASISPLPEEHKLFYWSKCVVVDNATTARQLAGLGTPLIIVLTISEPGIAQSLVNNGHHVYAIYGSDVSHLSGHSIRLPRPWRFELKIALTHAGLNEEDAHRYAHASGRSITVLRRLMPIAPNYKPQWAEHVSSELIAAMFAGSWDETSSQDQKIISDLAGCSYEQVEEILAPLASTFGGPLIRSGNLWKVVSLRDLWTQVGNQLTSHQLKRFENTFHSVVSAIDPHFETQPNADTFYEDNSVGKPSGSIRRGLTESMIALAVFPEVATLITDVSSHVNSAVYKLLNNATEPLWWSLSQDFHNLAEAAPTVFLDAVEAGLEGDSPQILSLFRSDEGIMHPTEYLSNLLWALEMLARSPRYLMQSALLLAWLDDVDPGGRWGNRPAVSLRRIFVSWSPQTYANSSQRIKVIDRIISLHPIAGWKLLLALAPRSHDTSEPSSMPNWRDFTPNEPESITWSSVATAACEIGERLLMHINGRCERWFELFHLWGNFDSNWKFSAAKQLADYSLNLTSSDEKERLWNELRHFLQRNRGFKDAPWALSEEELAPLDAIFLSLTPENVEERFRWLFCAGANELGENYDWQTQRNRLEERQLEAVEFLLAELEFEQIFHFSSTITLHSDFGLALARSSTKCGHKHFLMKKALMSGDSDIANIGLGILYGLKATKGSESETWVQEIWEQAITDNWGELAEVRISQVLPPVMSLWLKIESRPVNISTIYWQTIPTFRLSADLELEYVIDHLLLADRSHDALAWLANNIKIEPEGSVIIRVMHTAASTKDSPNNDNTMSSYYIGILLDYLESDVNTSKEELVRLEWIYFQVLRHSRHPARNLHQALAKDPVFFTSLMKLLYLPEEDSGVVESEPANPKQARDLASQAYQVLHDWAIVPGTDENGTIDSYALMSWVKQARQLLKSAGRGEIGDDKIGMILSAAKRKKNETWPPEAIREVLEFARSRAMESGFEVGVYNRRGVTVRMPHDGGGQERILVERYKQDADDLRFEWPRTAACLDRIAISYQQDAIREDHSADQGDWL</sequence>
<evidence type="ECO:0000313" key="8">
    <source>
        <dbReference type="Proteomes" id="UP000514715"/>
    </source>
</evidence>
<dbReference type="InterPro" id="IPR010982">
    <property type="entry name" value="Lambda_DNA-bd_dom_sf"/>
</dbReference>
<dbReference type="GO" id="GO:0003677">
    <property type="term" value="F:DNA binding"/>
    <property type="evidence" value="ECO:0007669"/>
    <property type="project" value="InterPro"/>
</dbReference>
<evidence type="ECO:0000259" key="1">
    <source>
        <dbReference type="PROSITE" id="PS50943"/>
    </source>
</evidence>
<dbReference type="EMBL" id="CP057975">
    <property type="protein sequence ID" value="QMP44258.1"/>
    <property type="molecule type" value="Genomic_DNA"/>
</dbReference>
<evidence type="ECO:0000313" key="2">
    <source>
        <dbReference type="EMBL" id="HAJ0995535.1"/>
    </source>
</evidence>
<reference evidence="2" key="3">
    <citation type="submission" date="2019-09" db="EMBL/GenBank/DDBJ databases">
        <authorList>
            <consortium name="NCBI Pathogen Detection Project"/>
        </authorList>
    </citation>
    <scope>NUCLEOTIDE SEQUENCE</scope>
    <source>
        <strain evidence="2">EC00605</strain>
    </source>
</reference>
<reference evidence="4 8" key="5">
    <citation type="submission" date="2020-06" db="EMBL/GenBank/DDBJ databases">
        <title>REHAB project genomes.</title>
        <authorList>
            <person name="Shaw L.P."/>
        </authorList>
    </citation>
    <scope>NUCLEOTIDE SEQUENCE [LARGE SCALE GENOMIC DNA]</scope>
    <source>
        <strain evidence="4 8">RHB07-C04</strain>
    </source>
</reference>
<dbReference type="CDD" id="cd00093">
    <property type="entry name" value="HTH_XRE"/>
    <property type="match status" value="1"/>
</dbReference>
<dbReference type="InterPro" id="IPR001387">
    <property type="entry name" value="Cro/C1-type_HTH"/>
</dbReference>
<dbReference type="Gene3D" id="1.10.260.40">
    <property type="entry name" value="lambda repressor-like DNA-binding domains"/>
    <property type="match status" value="1"/>
</dbReference>
<feature type="domain" description="HTH cro/C1-type" evidence="1">
    <location>
        <begin position="10"/>
        <end position="64"/>
    </location>
</feature>
<dbReference type="RefSeq" id="WP_022645558.1">
    <property type="nucleotide sequence ID" value="NZ_AP022098.1"/>
</dbReference>